<accession>A0A1H7YYW9</accession>
<dbReference type="Proteomes" id="UP000199206">
    <property type="component" value="Unassembled WGS sequence"/>
</dbReference>
<reference evidence="2" key="1">
    <citation type="submission" date="2016-10" db="EMBL/GenBank/DDBJ databases">
        <authorList>
            <person name="Varghese N."/>
            <person name="Submissions S."/>
        </authorList>
    </citation>
    <scope>NUCLEOTIDE SEQUENCE [LARGE SCALE GENOMIC DNA]</scope>
    <source>
        <strain evidence="2">S6-262</strain>
    </source>
</reference>
<dbReference type="Pfam" id="PF04325">
    <property type="entry name" value="DUF465"/>
    <property type="match status" value="1"/>
</dbReference>
<dbReference type="InterPro" id="IPR007420">
    <property type="entry name" value="DUF465"/>
</dbReference>
<dbReference type="EMBL" id="FOCF01000001">
    <property type="protein sequence ID" value="SEM51203.1"/>
    <property type="molecule type" value="Genomic_DNA"/>
</dbReference>
<dbReference type="AlphaFoldDB" id="A0A1H7YYW9"/>
<evidence type="ECO:0008006" key="3">
    <source>
        <dbReference type="Google" id="ProtNLM"/>
    </source>
</evidence>
<evidence type="ECO:0000313" key="2">
    <source>
        <dbReference type="Proteomes" id="UP000199206"/>
    </source>
</evidence>
<proteinExistence type="predicted"/>
<organism evidence="1 2">
    <name type="scientific">Sphingomonas gellani</name>
    <dbReference type="NCBI Taxonomy" id="1166340"/>
    <lineage>
        <taxon>Bacteria</taxon>
        <taxon>Pseudomonadati</taxon>
        <taxon>Pseudomonadota</taxon>
        <taxon>Alphaproteobacteria</taxon>
        <taxon>Sphingomonadales</taxon>
        <taxon>Sphingomonadaceae</taxon>
        <taxon>Sphingomonas</taxon>
    </lineage>
</organism>
<dbReference type="Gene3D" id="6.10.280.50">
    <property type="match status" value="1"/>
</dbReference>
<name>A0A1H7YYW9_9SPHN</name>
<dbReference type="InterPro" id="IPR038444">
    <property type="entry name" value="DUF465_sf"/>
</dbReference>
<keyword evidence="2" id="KW-1185">Reference proteome</keyword>
<dbReference type="STRING" id="1166340.SAMN05192583_0465"/>
<sequence length="65" mass="7341">MDDERLAARLDGLRMEHRDLDAAIVALGDSGTPDQLQMARLKKRKLRIRDEIAAVEDQMIPDIIA</sequence>
<dbReference type="OrthoDB" id="7869924at2"/>
<gene>
    <name evidence="1" type="ORF">SAMN05192583_0465</name>
</gene>
<dbReference type="RefSeq" id="WP_093663831.1">
    <property type="nucleotide sequence ID" value="NZ_FOCF01000001.1"/>
</dbReference>
<protein>
    <recommendedName>
        <fullName evidence="3">DUF465 domain-containing protein</fullName>
    </recommendedName>
</protein>
<evidence type="ECO:0000313" key="1">
    <source>
        <dbReference type="EMBL" id="SEM51203.1"/>
    </source>
</evidence>